<organism evidence="1 2">
    <name type="scientific">Petralouisia muris</name>
    <dbReference type="NCBI Taxonomy" id="3032872"/>
    <lineage>
        <taxon>Bacteria</taxon>
        <taxon>Bacillati</taxon>
        <taxon>Bacillota</taxon>
        <taxon>Clostridia</taxon>
        <taxon>Lachnospirales</taxon>
        <taxon>Lachnospiraceae</taxon>
        <taxon>Petralouisia</taxon>
    </lineage>
</organism>
<name>A0AC61S2S5_9FIRM</name>
<comment type="caution">
    <text evidence="1">The sequence shown here is derived from an EMBL/GenBank/DDBJ whole genome shotgun (WGS) entry which is preliminary data.</text>
</comment>
<keyword evidence="1" id="KW-0489">Methyltransferase</keyword>
<dbReference type="Proteomes" id="UP000304953">
    <property type="component" value="Unassembled WGS sequence"/>
</dbReference>
<keyword evidence="1" id="KW-0808">Transferase</keyword>
<evidence type="ECO:0000313" key="2">
    <source>
        <dbReference type="Proteomes" id="UP000304953"/>
    </source>
</evidence>
<sequence>MITSSANQQIKRILQLNKKAKTRYEQRVFVVEGMKMCMEAPRERVEAMYVSESFLKEEDRRKKVQSYSYEVLTDSLFRTVSDTQTPQGILCLVKMPEYCLEDLLGNTPGCRNQKQEEGRRNPHLLILESIQDPGNLGTMIRTAEGAGATGILMDKTSADIFHPKTIRATMGALYRMPFYIASDLPAAVLTLKEQGISMYAAHLAGALSYHQPDYRQPVGFLIGNEGNGLSPEITGLADTLIRIPMEGKVESLNAAVAAALLMYEARRQRGL</sequence>
<accession>A0AC61S2S5</accession>
<dbReference type="EMBL" id="SRYA01000001">
    <property type="protein sequence ID" value="TGY98294.1"/>
    <property type="molecule type" value="Genomic_DNA"/>
</dbReference>
<protein>
    <submittedName>
        <fullName evidence="1">RNA methyltransferase</fullName>
    </submittedName>
</protein>
<evidence type="ECO:0000313" key="1">
    <source>
        <dbReference type="EMBL" id="TGY98294.1"/>
    </source>
</evidence>
<gene>
    <name evidence="1" type="ORF">E5329_00490</name>
</gene>
<proteinExistence type="predicted"/>
<keyword evidence="2" id="KW-1185">Reference proteome</keyword>
<reference evidence="1" key="1">
    <citation type="submission" date="2019-04" db="EMBL/GenBank/DDBJ databases">
        <title>Microbes associate with the intestines of laboratory mice.</title>
        <authorList>
            <person name="Navarre W."/>
            <person name="Wong E."/>
            <person name="Huang K."/>
            <person name="Tropini C."/>
            <person name="Ng K."/>
            <person name="Yu B."/>
        </authorList>
    </citation>
    <scope>NUCLEOTIDE SEQUENCE</scope>
    <source>
        <strain evidence="1">NM01_1-7b</strain>
    </source>
</reference>